<name>A0A7C8NWV2_ORBOL</name>
<protein>
    <submittedName>
        <fullName evidence="1">Uncharacterized protein</fullName>
    </submittedName>
</protein>
<dbReference type="EMBL" id="SOZJ01000002">
    <property type="protein sequence ID" value="TGJ72350.1"/>
    <property type="molecule type" value="Genomic_DNA"/>
</dbReference>
<gene>
    <name evidence="1" type="ORF">EYR41_004249</name>
</gene>
<organism evidence="1 2">
    <name type="scientific">Orbilia oligospora</name>
    <name type="common">Nematode-trapping fungus</name>
    <name type="synonym">Arthrobotrys oligospora</name>
    <dbReference type="NCBI Taxonomy" id="2813651"/>
    <lineage>
        <taxon>Eukaryota</taxon>
        <taxon>Fungi</taxon>
        <taxon>Dikarya</taxon>
        <taxon>Ascomycota</taxon>
        <taxon>Pezizomycotina</taxon>
        <taxon>Orbiliomycetes</taxon>
        <taxon>Orbiliales</taxon>
        <taxon>Orbiliaceae</taxon>
        <taxon>Orbilia</taxon>
    </lineage>
</organism>
<dbReference type="AlphaFoldDB" id="A0A7C8NWV2"/>
<evidence type="ECO:0000313" key="2">
    <source>
        <dbReference type="Proteomes" id="UP000297595"/>
    </source>
</evidence>
<accession>A0A7C8NWV2</accession>
<reference evidence="1 2" key="1">
    <citation type="submission" date="2019-03" db="EMBL/GenBank/DDBJ databases">
        <title>Nematode-trapping fungi genome.</title>
        <authorList>
            <person name="Vidal-Diez De Ulzurrun G."/>
        </authorList>
    </citation>
    <scope>NUCLEOTIDE SEQUENCE [LARGE SCALE GENOMIC DNA]</scope>
    <source>
        <strain evidence="1 2">TWF154</strain>
    </source>
</reference>
<dbReference type="Proteomes" id="UP000297595">
    <property type="component" value="Unassembled WGS sequence"/>
</dbReference>
<sequence>MEPPVYRKSLYRYALINLLTRSDLTPSAQRSITKSEVLKFFEIIGLRTPGAIEAIWSRRNNINNIVEMWIFFRDQISGLPRWDCCCSSPKKCYGRALRRLGLYSSTINRLLDLFRGTKMFQPTQIAIEYAQIRFSEALISQLDVRIPRPPSVKVNYHRNEYLFICGSTLNLRSCLSTGNLRMLAQAPPSLLSQDKEVVYAIISEEDARKRLFWLRHVYQPICFDISVFYLSHNTFRAKSIRKTSDGTMVGFIGEKSWRYLSLSFCGILDL</sequence>
<comment type="caution">
    <text evidence="1">The sequence shown here is derived from an EMBL/GenBank/DDBJ whole genome shotgun (WGS) entry which is preliminary data.</text>
</comment>
<proteinExistence type="predicted"/>
<evidence type="ECO:0000313" key="1">
    <source>
        <dbReference type="EMBL" id="TGJ72350.1"/>
    </source>
</evidence>